<gene>
    <name evidence="7" type="ORF">ZT1A5_G528</name>
</gene>
<evidence type="ECO:0000313" key="8">
    <source>
        <dbReference type="Proteomes" id="UP000215453"/>
    </source>
</evidence>
<dbReference type="Proteomes" id="UP000215453">
    <property type="component" value="Chromosome 1"/>
</dbReference>
<dbReference type="Gene3D" id="3.50.80.10">
    <property type="entry name" value="D-tyrosyl-tRNA(Tyr) deacylase"/>
    <property type="match status" value="1"/>
</dbReference>
<proteinExistence type="inferred from homology"/>
<keyword evidence="6" id="KW-0963">Cytoplasm</keyword>
<dbReference type="HAMAP" id="MF_00518">
    <property type="entry name" value="Deacylase_Dtd"/>
    <property type="match status" value="1"/>
</dbReference>
<name>A0A1Y6L3N4_ZYMTR</name>
<keyword evidence="6" id="KW-0820">tRNA-binding</keyword>
<dbReference type="GO" id="GO:0051500">
    <property type="term" value="F:D-tyrosyl-tRNA(Tyr) deacylase activity"/>
    <property type="evidence" value="ECO:0007669"/>
    <property type="project" value="TreeGrafter"/>
</dbReference>
<dbReference type="Pfam" id="PF02580">
    <property type="entry name" value="Tyr_Deacylase"/>
    <property type="match status" value="1"/>
</dbReference>
<organism evidence="7 8">
    <name type="scientific">Zymoseptoria tritici ST99CH_1A5</name>
    <dbReference type="NCBI Taxonomy" id="1276529"/>
    <lineage>
        <taxon>Eukaryota</taxon>
        <taxon>Fungi</taxon>
        <taxon>Dikarya</taxon>
        <taxon>Ascomycota</taxon>
        <taxon>Pezizomycotina</taxon>
        <taxon>Dothideomycetes</taxon>
        <taxon>Dothideomycetidae</taxon>
        <taxon>Mycosphaerellales</taxon>
        <taxon>Mycosphaerellaceae</taxon>
        <taxon>Zymoseptoria</taxon>
    </lineage>
</organism>
<dbReference type="AlphaFoldDB" id="A0A1Y6L3N4"/>
<dbReference type="FunFam" id="3.50.80.10:FF:000001">
    <property type="entry name" value="D-aminoacyl-tRNA deacylase"/>
    <property type="match status" value="1"/>
</dbReference>
<dbReference type="InterPro" id="IPR003732">
    <property type="entry name" value="Daa-tRNA_deacyls_DTD"/>
</dbReference>
<evidence type="ECO:0000256" key="3">
    <source>
        <dbReference type="ARBA" id="ARBA00020007"/>
    </source>
</evidence>
<keyword evidence="6" id="KW-0694">RNA-binding</keyword>
<dbReference type="NCBIfam" id="TIGR00256">
    <property type="entry name" value="D-aminoacyl-tRNA deacylase"/>
    <property type="match status" value="1"/>
</dbReference>
<keyword evidence="6" id="KW-0378">Hydrolase</keyword>
<evidence type="ECO:0000256" key="1">
    <source>
        <dbReference type="ARBA" id="ARBA00009673"/>
    </source>
</evidence>
<dbReference type="EC" id="3.1.1.96" evidence="2 6"/>
<protein>
    <recommendedName>
        <fullName evidence="3 6">D-aminoacyl-tRNA deacylase</fullName>
        <ecNumber evidence="2 6">3.1.1.96</ecNumber>
    </recommendedName>
</protein>
<evidence type="ECO:0000256" key="6">
    <source>
        <dbReference type="RuleBase" id="RU003470"/>
    </source>
</evidence>
<evidence type="ECO:0000256" key="4">
    <source>
        <dbReference type="ARBA" id="ARBA00047676"/>
    </source>
</evidence>
<dbReference type="EMBL" id="LT882676">
    <property type="protein sequence ID" value="SMY19093.1"/>
    <property type="molecule type" value="Genomic_DNA"/>
</dbReference>
<comment type="subcellular location">
    <subcellularLocation>
        <location evidence="6">Cytoplasm</location>
    </subcellularLocation>
</comment>
<evidence type="ECO:0000313" key="7">
    <source>
        <dbReference type="EMBL" id="SMY19093.1"/>
    </source>
</evidence>
<dbReference type="SUPFAM" id="SSF69500">
    <property type="entry name" value="DTD-like"/>
    <property type="match status" value="1"/>
</dbReference>
<comment type="catalytic activity">
    <reaction evidence="4">
        <text>glycyl-tRNA(Ala) + H2O = tRNA(Ala) + glycine + H(+)</text>
        <dbReference type="Rhea" id="RHEA:53744"/>
        <dbReference type="Rhea" id="RHEA-COMP:9657"/>
        <dbReference type="Rhea" id="RHEA-COMP:13640"/>
        <dbReference type="ChEBI" id="CHEBI:15377"/>
        <dbReference type="ChEBI" id="CHEBI:15378"/>
        <dbReference type="ChEBI" id="CHEBI:57305"/>
        <dbReference type="ChEBI" id="CHEBI:78442"/>
        <dbReference type="ChEBI" id="CHEBI:78522"/>
        <dbReference type="EC" id="3.1.1.96"/>
    </reaction>
</comment>
<evidence type="ECO:0000256" key="5">
    <source>
        <dbReference type="ARBA" id="ARBA00048018"/>
    </source>
</evidence>
<dbReference type="PANTHER" id="PTHR10472">
    <property type="entry name" value="D-TYROSYL-TRNA TYR DEACYLASE"/>
    <property type="match status" value="1"/>
</dbReference>
<dbReference type="GO" id="GO:0005737">
    <property type="term" value="C:cytoplasm"/>
    <property type="evidence" value="ECO:0007669"/>
    <property type="project" value="UniProtKB-SubCell"/>
</dbReference>
<evidence type="ECO:0000256" key="2">
    <source>
        <dbReference type="ARBA" id="ARBA00013056"/>
    </source>
</evidence>
<sequence>MKTVIQRVKSASVTVDGQLISTIGKGLLVFAAIGKDDTKKEAESMAAKVLKVKLWDDEQGGRWKHNVQDIAGEVLCVSQFTLLASTKKGNKPDFHKAAPPLKGKELYDTFITQVRKLYLEDRVKDGVFQAMMDVGIVNDGPVSTSPPDSPSSPILLPLDPSTFSSTSSDNTLPITDPPLSMFSETPCVGLDFTCVDEVVTIEIETNPPEMKNPSGFPPEDGEIVKGHVTKTFEYPASLLE</sequence>
<accession>A0A1Y6L3N4</accession>
<comment type="catalytic activity">
    <reaction evidence="5">
        <text>a D-aminoacyl-tRNA + H2O = a tRNA + a D-alpha-amino acid + H(+)</text>
        <dbReference type="Rhea" id="RHEA:13953"/>
        <dbReference type="Rhea" id="RHEA-COMP:10123"/>
        <dbReference type="Rhea" id="RHEA-COMP:10124"/>
        <dbReference type="ChEBI" id="CHEBI:15377"/>
        <dbReference type="ChEBI" id="CHEBI:15378"/>
        <dbReference type="ChEBI" id="CHEBI:59871"/>
        <dbReference type="ChEBI" id="CHEBI:78442"/>
        <dbReference type="ChEBI" id="CHEBI:79333"/>
        <dbReference type="EC" id="3.1.1.96"/>
    </reaction>
</comment>
<dbReference type="InterPro" id="IPR023509">
    <property type="entry name" value="DTD-like_sf"/>
</dbReference>
<comment type="similarity">
    <text evidence="1 6">Belongs to the DTD family.</text>
</comment>
<reference evidence="7 8" key="1">
    <citation type="submission" date="2016-10" db="EMBL/GenBank/DDBJ databases">
        <authorList>
            <person name="Varghese N."/>
        </authorList>
    </citation>
    <scope>NUCLEOTIDE SEQUENCE [LARGE SCALE GENOMIC DNA]</scope>
</reference>
<dbReference type="GO" id="GO:0000049">
    <property type="term" value="F:tRNA binding"/>
    <property type="evidence" value="ECO:0007669"/>
    <property type="project" value="UniProtKB-KW"/>
</dbReference>
<dbReference type="GO" id="GO:0106026">
    <property type="term" value="F:Gly-tRNA(Ala) deacylase activity"/>
    <property type="evidence" value="ECO:0007669"/>
    <property type="project" value="RHEA"/>
</dbReference>
<dbReference type="PANTHER" id="PTHR10472:SF5">
    <property type="entry name" value="D-AMINOACYL-TRNA DEACYLASE 1"/>
    <property type="match status" value="1"/>
</dbReference>